<dbReference type="GO" id="GO:0010486">
    <property type="term" value="F:manganese:proton antiporter activity"/>
    <property type="evidence" value="ECO:0007669"/>
    <property type="project" value="TreeGrafter"/>
</dbReference>
<comment type="caution">
    <text evidence="5">The sequence shown here is derived from an EMBL/GenBank/DDBJ whole genome shotgun (WGS) entry which is preliminary data.</text>
</comment>
<dbReference type="PANTHER" id="PTHR43840">
    <property type="entry name" value="MITOCHONDRIAL METAL TRANSPORTER 1-RELATED"/>
    <property type="match status" value="1"/>
</dbReference>
<proteinExistence type="inferred from homology"/>
<accession>A0A8J5I7U8</accession>
<dbReference type="SUPFAM" id="SSF160240">
    <property type="entry name" value="Cation efflux protein cytoplasmic domain-like"/>
    <property type="match status" value="1"/>
</dbReference>
<feature type="region of interest" description="Disordered" evidence="3">
    <location>
        <begin position="91"/>
        <end position="112"/>
    </location>
</feature>
<dbReference type="EMBL" id="JACMSC010000001">
    <property type="protein sequence ID" value="KAG6535210.1"/>
    <property type="molecule type" value="Genomic_DNA"/>
</dbReference>
<evidence type="ECO:0000256" key="1">
    <source>
        <dbReference type="ARBA" id="ARBA00008873"/>
    </source>
</evidence>
<evidence type="ECO:0000313" key="6">
    <source>
        <dbReference type="Proteomes" id="UP000734854"/>
    </source>
</evidence>
<gene>
    <name evidence="5" type="ORF">ZIOFF_000174</name>
</gene>
<evidence type="ECO:0000259" key="4">
    <source>
        <dbReference type="Pfam" id="PF16916"/>
    </source>
</evidence>
<name>A0A8J5I7U8_ZINOF</name>
<evidence type="ECO:0000256" key="3">
    <source>
        <dbReference type="SAM" id="MobiDB-lite"/>
    </source>
</evidence>
<dbReference type="Gene3D" id="3.30.70.1350">
    <property type="entry name" value="Cation efflux protein, cytoplasmic domain"/>
    <property type="match status" value="1"/>
</dbReference>
<keyword evidence="2" id="KW-0813">Transport</keyword>
<feature type="region of interest" description="Disordered" evidence="3">
    <location>
        <begin position="143"/>
        <end position="172"/>
    </location>
</feature>
<keyword evidence="6" id="KW-1185">Reference proteome</keyword>
<evidence type="ECO:0000256" key="2">
    <source>
        <dbReference type="ARBA" id="ARBA00022448"/>
    </source>
</evidence>
<feature type="domain" description="Cation efflux protein cytoplasmic" evidence="4">
    <location>
        <begin position="204"/>
        <end position="265"/>
    </location>
</feature>
<dbReference type="PANTHER" id="PTHR43840:SF5">
    <property type="entry name" value="METAL TOLERANCE PROTEIN 11"/>
    <property type="match status" value="1"/>
</dbReference>
<dbReference type="Proteomes" id="UP000734854">
    <property type="component" value="Unassembled WGS sequence"/>
</dbReference>
<dbReference type="GO" id="GO:0016020">
    <property type="term" value="C:membrane"/>
    <property type="evidence" value="ECO:0007669"/>
    <property type="project" value="TreeGrafter"/>
</dbReference>
<evidence type="ECO:0000313" key="5">
    <source>
        <dbReference type="EMBL" id="KAG6535210.1"/>
    </source>
</evidence>
<protein>
    <recommendedName>
        <fullName evidence="4">Cation efflux protein cytoplasmic domain-containing protein</fullName>
    </recommendedName>
</protein>
<comment type="similarity">
    <text evidence="1">Belongs to the cation diffusion facilitator (CDF) transporter (TC 2.A.4) family. SLC30A subfamily.</text>
</comment>
<dbReference type="InterPro" id="IPR036837">
    <property type="entry name" value="Cation_efflux_CTD_sf"/>
</dbReference>
<reference evidence="5 6" key="1">
    <citation type="submission" date="2020-08" db="EMBL/GenBank/DDBJ databases">
        <title>Plant Genome Project.</title>
        <authorList>
            <person name="Zhang R.-G."/>
        </authorList>
    </citation>
    <scope>NUCLEOTIDE SEQUENCE [LARGE SCALE GENOMIC DNA]</scope>
    <source>
        <tissue evidence="5">Rhizome</tissue>
    </source>
</reference>
<dbReference type="InterPro" id="IPR027470">
    <property type="entry name" value="Cation_efflux_CTD"/>
</dbReference>
<dbReference type="InterPro" id="IPR050291">
    <property type="entry name" value="CDF_Transporter"/>
</dbReference>
<organism evidence="5 6">
    <name type="scientific">Zingiber officinale</name>
    <name type="common">Ginger</name>
    <name type="synonym">Amomum zingiber</name>
    <dbReference type="NCBI Taxonomy" id="94328"/>
    <lineage>
        <taxon>Eukaryota</taxon>
        <taxon>Viridiplantae</taxon>
        <taxon>Streptophyta</taxon>
        <taxon>Embryophyta</taxon>
        <taxon>Tracheophyta</taxon>
        <taxon>Spermatophyta</taxon>
        <taxon>Magnoliopsida</taxon>
        <taxon>Liliopsida</taxon>
        <taxon>Zingiberales</taxon>
        <taxon>Zingiberaceae</taxon>
        <taxon>Zingiber</taxon>
    </lineage>
</organism>
<dbReference type="AlphaFoldDB" id="A0A8J5I7U8"/>
<sequence length="280" mass="31826">MSTMLLNEGYNPISENLRGLTNFFPEIILLRSRPNSSPSSSCYLFPESERSCPSPDIPGQAQLRRCDAVRRVQLQQSKAFEDESYFLRSHDEPLLLPPPLPPSTVEGEEEREGTKVVGRYWLENAPSSVQKLRLVEKASADEAKNISNRRNAHRRGTQPEAADERESPGTPLAHAKIVRVKGGNYSRSAAPGYLQKLTFLCWNHHKAIRQIDTVRAYTFGSHYFIEVDIVLPSEMPLREAHVIGEALQEKLEQLPEIERAFVHLDYEYTHKPEHAQAQDI</sequence>
<dbReference type="FunFam" id="3.30.70.1350:FF:000005">
    <property type="entry name" value="Metal tolerance protein 4"/>
    <property type="match status" value="1"/>
</dbReference>
<dbReference type="Pfam" id="PF16916">
    <property type="entry name" value="ZT_dimer"/>
    <property type="match status" value="1"/>
</dbReference>